<dbReference type="EMBL" id="PQIB02000008">
    <property type="protein sequence ID" value="RLN04138.1"/>
    <property type="molecule type" value="Genomic_DNA"/>
</dbReference>
<evidence type="ECO:0000313" key="3">
    <source>
        <dbReference type="Proteomes" id="UP000275267"/>
    </source>
</evidence>
<dbReference type="SUPFAM" id="SSF81383">
    <property type="entry name" value="F-box domain"/>
    <property type="match status" value="1"/>
</dbReference>
<dbReference type="InterPro" id="IPR053781">
    <property type="entry name" value="F-box_AtFBL13-like"/>
</dbReference>
<dbReference type="InterPro" id="IPR055302">
    <property type="entry name" value="F-box_dom-containing"/>
</dbReference>
<dbReference type="Proteomes" id="UP000275267">
    <property type="component" value="Unassembled WGS sequence"/>
</dbReference>
<dbReference type="Gene3D" id="1.20.1280.50">
    <property type="match status" value="1"/>
</dbReference>
<dbReference type="InterPro" id="IPR036047">
    <property type="entry name" value="F-box-like_dom_sf"/>
</dbReference>
<dbReference type="PROSITE" id="PS50181">
    <property type="entry name" value="FBOX"/>
    <property type="match status" value="1"/>
</dbReference>
<evidence type="ECO:0000259" key="1">
    <source>
        <dbReference type="PROSITE" id="PS50181"/>
    </source>
</evidence>
<name>A0A3L6RJ39_PANMI</name>
<dbReference type="PANTHER" id="PTHR32141:SF26">
    <property type="entry name" value="OS08G0328600 PROTEIN"/>
    <property type="match status" value="1"/>
</dbReference>
<proteinExistence type="predicted"/>
<dbReference type="OrthoDB" id="679495at2759"/>
<keyword evidence="3" id="KW-1185">Reference proteome</keyword>
<dbReference type="CDD" id="cd22160">
    <property type="entry name" value="F-box_AtFBL13-like"/>
    <property type="match status" value="1"/>
</dbReference>
<dbReference type="PANTHER" id="PTHR32141">
    <property type="match status" value="1"/>
</dbReference>
<organism evidence="2 3">
    <name type="scientific">Panicum miliaceum</name>
    <name type="common">Proso millet</name>
    <name type="synonym">Broomcorn millet</name>
    <dbReference type="NCBI Taxonomy" id="4540"/>
    <lineage>
        <taxon>Eukaryota</taxon>
        <taxon>Viridiplantae</taxon>
        <taxon>Streptophyta</taxon>
        <taxon>Embryophyta</taxon>
        <taxon>Tracheophyta</taxon>
        <taxon>Spermatophyta</taxon>
        <taxon>Magnoliopsida</taxon>
        <taxon>Liliopsida</taxon>
        <taxon>Poales</taxon>
        <taxon>Poaceae</taxon>
        <taxon>PACMAD clade</taxon>
        <taxon>Panicoideae</taxon>
        <taxon>Panicodae</taxon>
        <taxon>Paniceae</taxon>
        <taxon>Panicinae</taxon>
        <taxon>Panicum</taxon>
        <taxon>Panicum sect. Panicum</taxon>
    </lineage>
</organism>
<dbReference type="STRING" id="4540.A0A3L6RJ39"/>
<accession>A0A3L6RJ39</accession>
<protein>
    <recommendedName>
        <fullName evidence="1">F-box domain-containing protein</fullName>
    </recommendedName>
</protein>
<dbReference type="AlphaFoldDB" id="A0A3L6RJ39"/>
<feature type="domain" description="F-box" evidence="1">
    <location>
        <begin position="3"/>
        <end position="57"/>
    </location>
</feature>
<comment type="caution">
    <text evidence="2">The sequence shown here is derived from an EMBL/GenBank/DDBJ whole genome shotgun (WGS) entry which is preliminary data.</text>
</comment>
<dbReference type="Pfam" id="PF00646">
    <property type="entry name" value="F-box"/>
    <property type="match status" value="1"/>
</dbReference>
<evidence type="ECO:0000313" key="2">
    <source>
        <dbReference type="EMBL" id="RLN04138.1"/>
    </source>
</evidence>
<sequence>MAGDRLSTLPDRALHRVLSFVDVHDIPRTSVLSRRWRTLWREVDAVNLDTRSYWHHGYEGGSVGRALFRDALAALGADGRCPVRKLGVHVESYYQIDYIEDAMRTSPGMDAVLAAPRYEAWRSSECFCAPSSAIRAVSTCYPQAVPCQSLRVLELAGHTLGTPGAAVFGRLETLKMVFIHSSVENLQAMLDAAPNLARFWLEYVSSFKSEELGDDSYNATPQGRVLLRCPNATVAVTLMHCHHTDGHGLNLDAPSVRSLR</sequence>
<dbReference type="InterPro" id="IPR001810">
    <property type="entry name" value="F-box_dom"/>
</dbReference>
<gene>
    <name evidence="2" type="ORF">C2845_PM13G11840</name>
</gene>
<reference evidence="3" key="1">
    <citation type="journal article" date="2019" name="Nat. Commun.">
        <title>The genome of broomcorn millet.</title>
        <authorList>
            <person name="Zou C."/>
            <person name="Miki D."/>
            <person name="Li D."/>
            <person name="Tang Q."/>
            <person name="Xiao L."/>
            <person name="Rajput S."/>
            <person name="Deng P."/>
            <person name="Jia W."/>
            <person name="Huang R."/>
            <person name="Zhang M."/>
            <person name="Sun Y."/>
            <person name="Hu J."/>
            <person name="Fu X."/>
            <person name="Schnable P.S."/>
            <person name="Li F."/>
            <person name="Zhang H."/>
            <person name="Feng B."/>
            <person name="Zhu X."/>
            <person name="Liu R."/>
            <person name="Schnable J.C."/>
            <person name="Zhu J.-K."/>
            <person name="Zhang H."/>
        </authorList>
    </citation>
    <scope>NUCLEOTIDE SEQUENCE [LARGE SCALE GENOMIC DNA]</scope>
</reference>